<evidence type="ECO:0000256" key="4">
    <source>
        <dbReference type="ARBA" id="ARBA00013935"/>
    </source>
</evidence>
<keyword evidence="6" id="KW-0498">Mitosis</keyword>
<evidence type="ECO:0000256" key="11">
    <source>
        <dbReference type="ARBA" id="ARBA00045696"/>
    </source>
</evidence>
<gene>
    <name evidence="12" type="ORF">NEZAVI_LOCUS11103</name>
</gene>
<dbReference type="PANTHER" id="PTHR28672:SF1">
    <property type="entry name" value="ANAPHASE-PROMOTING COMPLEX SUBUNIT 13"/>
    <property type="match status" value="1"/>
</dbReference>
<evidence type="ECO:0000256" key="3">
    <source>
        <dbReference type="ARBA" id="ARBA00006940"/>
    </source>
</evidence>
<dbReference type="OrthoDB" id="25675at2759"/>
<reference evidence="12" key="1">
    <citation type="submission" date="2022-01" db="EMBL/GenBank/DDBJ databases">
        <authorList>
            <person name="King R."/>
        </authorList>
    </citation>
    <scope>NUCLEOTIDE SEQUENCE</scope>
</reference>
<keyword evidence="7" id="KW-0833">Ubl conjugation pathway</keyword>
<comment type="pathway">
    <text evidence="2">Protein modification; protein ubiquitination.</text>
</comment>
<evidence type="ECO:0000256" key="7">
    <source>
        <dbReference type="ARBA" id="ARBA00022786"/>
    </source>
</evidence>
<sequence>MRRHLKLLRRDISVNQMIWSDAFFEMDGHLAELIDSSWRTDQLPLDEIEVPAIELPDPEADFGRPGSEETMREIESKWRDLNLQSLSPNFSD</sequence>
<evidence type="ECO:0000256" key="8">
    <source>
        <dbReference type="ARBA" id="ARBA00023242"/>
    </source>
</evidence>
<comment type="function">
    <text evidence="11">Component of the anaphase promoting complex/cyclosome (APC/C), a cell cycle-regulated E3 ubiquitin ligase that controls progression through mitosis and the G1 phase of the cell cycle. The APC/C complex acts by mediating ubiquitination and subsequent degradation of target proteins: it mainly mediates the formation of 'Lys-11'-linked polyubiquitin chains and, to a lower extent, the formation of 'Lys-48'- and 'Lys-63'-linked polyubiquitin chains. The APC/C complex catalyzes assembly of branched 'Lys-11'-/'Lys-48'-linked branched ubiquitin chains on target proteins.</text>
</comment>
<dbReference type="Proteomes" id="UP001152798">
    <property type="component" value="Chromosome 5"/>
</dbReference>
<keyword evidence="5" id="KW-0132">Cell division</keyword>
<dbReference type="EMBL" id="OV725081">
    <property type="protein sequence ID" value="CAH1402235.1"/>
    <property type="molecule type" value="Genomic_DNA"/>
</dbReference>
<evidence type="ECO:0000256" key="5">
    <source>
        <dbReference type="ARBA" id="ARBA00022618"/>
    </source>
</evidence>
<evidence type="ECO:0000256" key="9">
    <source>
        <dbReference type="ARBA" id="ARBA00023306"/>
    </source>
</evidence>
<organism evidence="12 13">
    <name type="scientific">Nezara viridula</name>
    <name type="common">Southern green stink bug</name>
    <name type="synonym">Cimex viridulus</name>
    <dbReference type="NCBI Taxonomy" id="85310"/>
    <lineage>
        <taxon>Eukaryota</taxon>
        <taxon>Metazoa</taxon>
        <taxon>Ecdysozoa</taxon>
        <taxon>Arthropoda</taxon>
        <taxon>Hexapoda</taxon>
        <taxon>Insecta</taxon>
        <taxon>Pterygota</taxon>
        <taxon>Neoptera</taxon>
        <taxon>Paraneoptera</taxon>
        <taxon>Hemiptera</taxon>
        <taxon>Heteroptera</taxon>
        <taxon>Panheteroptera</taxon>
        <taxon>Pentatomomorpha</taxon>
        <taxon>Pentatomoidea</taxon>
        <taxon>Pentatomidae</taxon>
        <taxon>Pentatominae</taxon>
        <taxon>Nezara</taxon>
    </lineage>
</organism>
<dbReference type="InterPro" id="IPR008401">
    <property type="entry name" value="Apc13"/>
</dbReference>
<keyword evidence="9" id="KW-0131">Cell cycle</keyword>
<evidence type="ECO:0000256" key="10">
    <source>
        <dbReference type="ARBA" id="ARBA00031338"/>
    </source>
</evidence>
<evidence type="ECO:0000256" key="2">
    <source>
        <dbReference type="ARBA" id="ARBA00004906"/>
    </source>
</evidence>
<evidence type="ECO:0000313" key="13">
    <source>
        <dbReference type="Proteomes" id="UP001152798"/>
    </source>
</evidence>
<proteinExistence type="inferred from homology"/>
<evidence type="ECO:0000256" key="1">
    <source>
        <dbReference type="ARBA" id="ARBA00004123"/>
    </source>
</evidence>
<keyword evidence="13" id="KW-1185">Reference proteome</keyword>
<accession>A0A9P0MRR9</accession>
<protein>
    <recommendedName>
        <fullName evidence="4">Anaphase-promoting complex subunit 13</fullName>
    </recommendedName>
    <alternativeName>
        <fullName evidence="10">Cyclosome subunit 13</fullName>
    </alternativeName>
</protein>
<dbReference type="AlphaFoldDB" id="A0A9P0MRR9"/>
<comment type="subcellular location">
    <subcellularLocation>
        <location evidence="1">Nucleus</location>
    </subcellularLocation>
</comment>
<dbReference type="GO" id="GO:0051301">
    <property type="term" value="P:cell division"/>
    <property type="evidence" value="ECO:0007669"/>
    <property type="project" value="UniProtKB-KW"/>
</dbReference>
<evidence type="ECO:0000313" key="12">
    <source>
        <dbReference type="EMBL" id="CAH1402235.1"/>
    </source>
</evidence>
<dbReference type="GO" id="GO:0070979">
    <property type="term" value="P:protein K11-linked ubiquitination"/>
    <property type="evidence" value="ECO:0007669"/>
    <property type="project" value="TreeGrafter"/>
</dbReference>
<keyword evidence="8" id="KW-0539">Nucleus</keyword>
<comment type="similarity">
    <text evidence="3">Belongs to the APC13 family.</text>
</comment>
<dbReference type="GO" id="GO:0005680">
    <property type="term" value="C:anaphase-promoting complex"/>
    <property type="evidence" value="ECO:0007669"/>
    <property type="project" value="InterPro"/>
</dbReference>
<dbReference type="Pfam" id="PF05839">
    <property type="entry name" value="Apc13p"/>
    <property type="match status" value="1"/>
</dbReference>
<name>A0A9P0MRR9_NEZVI</name>
<dbReference type="PANTHER" id="PTHR28672">
    <property type="entry name" value="ANAPHASE-PROMOTING COMPLEX SUBUNIT 13"/>
    <property type="match status" value="1"/>
</dbReference>
<evidence type="ECO:0000256" key="6">
    <source>
        <dbReference type="ARBA" id="ARBA00022776"/>
    </source>
</evidence>